<protein>
    <recommendedName>
        <fullName evidence="2">adenosylhomocysteine nucleosidase</fullName>
        <ecNumber evidence="2">3.2.2.9</ecNumber>
    </recommendedName>
</protein>
<dbReference type="InterPro" id="IPR000845">
    <property type="entry name" value="Nucleoside_phosphorylase_d"/>
</dbReference>
<evidence type="ECO:0000256" key="5">
    <source>
        <dbReference type="ARBA" id="ARBA00023167"/>
    </source>
</evidence>
<gene>
    <name evidence="7" type="ORF">ACFSUS_04000</name>
</gene>
<dbReference type="RefSeq" id="WP_381519408.1">
    <property type="nucleotide sequence ID" value="NZ_JBHULN010000002.1"/>
</dbReference>
<dbReference type="InterPro" id="IPR035994">
    <property type="entry name" value="Nucleoside_phosphorylase_sf"/>
</dbReference>
<dbReference type="PANTHER" id="PTHR46832">
    <property type="entry name" value="5'-METHYLTHIOADENOSINE/S-ADENOSYLHOMOCYSTEINE NUCLEOSIDASE"/>
    <property type="match status" value="1"/>
</dbReference>
<sequence length="268" mass="29239">MKNLFWLLLLSSQLTLAQRYKPQPITALLGAFDEEVKLVQQSLKNPKTDTLNGIAFTTGSIGNRQVVVAETGIGKTNAAMTTAFVLAYFRPERIIFTGIAGGVSPDLQPGDIVIARLTGYHDYHSVTFEQKPTNQTRDAISKRMNPAYFPADSLLLIKAVATAQKTTFEQIPFTSRPPSVVTGTVVTGDEFVNSEARVNQLRTDYKADATEMEGAAVAQVCYQQGTPCLVIRSLSDKANSNARQDMLTFYKTAARNSAKLVLAIVQAL</sequence>
<dbReference type="SUPFAM" id="SSF53167">
    <property type="entry name" value="Purine and uridine phosphorylases"/>
    <property type="match status" value="1"/>
</dbReference>
<dbReference type="PANTHER" id="PTHR46832:SF1">
    <property type="entry name" value="5'-METHYLTHIOADENOSINE_S-ADENOSYLHOMOCYSTEINE NUCLEOSIDASE"/>
    <property type="match status" value="1"/>
</dbReference>
<comment type="caution">
    <text evidence="7">The sequence shown here is derived from an EMBL/GenBank/DDBJ whole genome shotgun (WGS) entry which is preliminary data.</text>
</comment>
<keyword evidence="7" id="KW-0326">Glycosidase</keyword>
<evidence type="ECO:0000259" key="6">
    <source>
        <dbReference type="Pfam" id="PF01048"/>
    </source>
</evidence>
<proteinExistence type="predicted"/>
<evidence type="ECO:0000313" key="7">
    <source>
        <dbReference type="EMBL" id="MFD2569782.1"/>
    </source>
</evidence>
<reference evidence="8" key="1">
    <citation type="journal article" date="2019" name="Int. J. Syst. Evol. Microbiol.">
        <title>The Global Catalogue of Microorganisms (GCM) 10K type strain sequencing project: providing services to taxonomists for standard genome sequencing and annotation.</title>
        <authorList>
            <consortium name="The Broad Institute Genomics Platform"/>
            <consortium name="The Broad Institute Genome Sequencing Center for Infectious Disease"/>
            <person name="Wu L."/>
            <person name="Ma J."/>
        </authorList>
    </citation>
    <scope>NUCLEOTIDE SEQUENCE [LARGE SCALE GENOMIC DNA]</scope>
    <source>
        <strain evidence="8">KCTC 42805</strain>
    </source>
</reference>
<evidence type="ECO:0000256" key="3">
    <source>
        <dbReference type="ARBA" id="ARBA00022605"/>
    </source>
</evidence>
<dbReference type="Proteomes" id="UP001597469">
    <property type="component" value="Unassembled WGS sequence"/>
</dbReference>
<dbReference type="Pfam" id="PF01048">
    <property type="entry name" value="PNP_UDP_1"/>
    <property type="match status" value="1"/>
</dbReference>
<dbReference type="EC" id="3.2.2.9" evidence="2"/>
<dbReference type="GO" id="GO:0008782">
    <property type="term" value="F:adenosylhomocysteine nucleosidase activity"/>
    <property type="evidence" value="ECO:0007669"/>
    <property type="project" value="UniProtKB-EC"/>
</dbReference>
<comment type="pathway">
    <text evidence="1">Amino-acid biosynthesis; L-methionine biosynthesis via salvage pathway; S-methyl-5-thio-alpha-D-ribose 1-phosphate from S-methyl-5'-thioadenosine (hydrolase route): step 1/2.</text>
</comment>
<keyword evidence="8" id="KW-1185">Reference proteome</keyword>
<organism evidence="7 8">
    <name type="scientific">Spirosoma soli</name>
    <dbReference type="NCBI Taxonomy" id="1770529"/>
    <lineage>
        <taxon>Bacteria</taxon>
        <taxon>Pseudomonadati</taxon>
        <taxon>Bacteroidota</taxon>
        <taxon>Cytophagia</taxon>
        <taxon>Cytophagales</taxon>
        <taxon>Cytophagaceae</taxon>
        <taxon>Spirosoma</taxon>
    </lineage>
</organism>
<evidence type="ECO:0000313" key="8">
    <source>
        <dbReference type="Proteomes" id="UP001597469"/>
    </source>
</evidence>
<dbReference type="NCBIfam" id="NF004079">
    <property type="entry name" value="PRK05584.1"/>
    <property type="match status" value="1"/>
</dbReference>
<keyword evidence="4 7" id="KW-0378">Hydrolase</keyword>
<keyword evidence="5" id="KW-0486">Methionine biosynthesis</keyword>
<evidence type="ECO:0000256" key="1">
    <source>
        <dbReference type="ARBA" id="ARBA00004945"/>
    </source>
</evidence>
<dbReference type="CDD" id="cd09008">
    <property type="entry name" value="MTAN"/>
    <property type="match status" value="1"/>
</dbReference>
<dbReference type="EMBL" id="JBHULN010000002">
    <property type="protein sequence ID" value="MFD2569782.1"/>
    <property type="molecule type" value="Genomic_DNA"/>
</dbReference>
<keyword evidence="3" id="KW-0028">Amino-acid biosynthesis</keyword>
<dbReference type="Gene3D" id="3.40.50.1580">
    <property type="entry name" value="Nucleoside phosphorylase domain"/>
    <property type="match status" value="1"/>
</dbReference>
<dbReference type="InterPro" id="IPR010049">
    <property type="entry name" value="MTA_SAH_Nsdase"/>
</dbReference>
<feature type="domain" description="Nucleoside phosphorylase" evidence="6">
    <location>
        <begin position="27"/>
        <end position="265"/>
    </location>
</feature>
<name>A0ABW5M2D0_9BACT</name>
<evidence type="ECO:0000256" key="2">
    <source>
        <dbReference type="ARBA" id="ARBA00011974"/>
    </source>
</evidence>
<evidence type="ECO:0000256" key="4">
    <source>
        <dbReference type="ARBA" id="ARBA00022801"/>
    </source>
</evidence>
<dbReference type="NCBIfam" id="TIGR01704">
    <property type="entry name" value="MTA_SAH-Nsdase"/>
    <property type="match status" value="1"/>
</dbReference>
<accession>A0ABW5M2D0</accession>